<keyword evidence="3" id="KW-1185">Reference proteome</keyword>
<gene>
    <name evidence="2" type="ORF">SAMN05444362_10512</name>
</gene>
<feature type="domain" description="NAD-dependent epimerase/dehydratase" evidence="1">
    <location>
        <begin position="6"/>
        <end position="175"/>
    </location>
</feature>
<evidence type="ECO:0000313" key="3">
    <source>
        <dbReference type="Proteomes" id="UP000184480"/>
    </source>
</evidence>
<dbReference type="Gene3D" id="3.40.50.720">
    <property type="entry name" value="NAD(P)-binding Rossmann-like Domain"/>
    <property type="match status" value="1"/>
</dbReference>
<dbReference type="Pfam" id="PF01370">
    <property type="entry name" value="Epimerase"/>
    <property type="match status" value="1"/>
</dbReference>
<dbReference type="PANTHER" id="PTHR43245:SF55">
    <property type="entry name" value="NAD(P)-BINDING DOMAIN-CONTAINING PROTEIN"/>
    <property type="match status" value="1"/>
</dbReference>
<dbReference type="AlphaFoldDB" id="A0A1M5ADD9"/>
<evidence type="ECO:0000313" key="2">
    <source>
        <dbReference type="EMBL" id="SHF28165.1"/>
    </source>
</evidence>
<evidence type="ECO:0000259" key="1">
    <source>
        <dbReference type="Pfam" id="PF01370"/>
    </source>
</evidence>
<dbReference type="EMBL" id="FQUC01000005">
    <property type="protein sequence ID" value="SHF28165.1"/>
    <property type="molecule type" value="Genomic_DNA"/>
</dbReference>
<proteinExistence type="predicted"/>
<dbReference type="SUPFAM" id="SSF51735">
    <property type="entry name" value="NAD(P)-binding Rossmann-fold domains"/>
    <property type="match status" value="1"/>
</dbReference>
<dbReference type="STRING" id="1346286.SAMN05444362_10512"/>
<sequence length="319" mass="36304">MPRMRIAITGAAGNLGTLLARRMVFENIDLNLLIHKKLIEEGLAGYNNTEIFKIDLAQPTTLDESLKNVDVIVHFAGVLFKSNPEKFLSETNTKYFRNLLDKAVEHNIGRIILISFPHVEGETSPEYPATGKLTGQPISMHAKTRLDEEKILFDYASKFSFEPVSLRVGMVYGKGILMIDAAQWFARHYLLGIWKTPTYIHLISKDDFAEAVTQAAIRPNISGIYHIGDDGIQTLQQFLDDITSYKKNHKPWRMPVWMIMTAARAFELFSAVFGTISPLTVDFIKIGMVSYYGDTTRMRKELLPTLRYKTYKEGIKLFD</sequence>
<dbReference type="InterPro" id="IPR001509">
    <property type="entry name" value="Epimerase_deHydtase"/>
</dbReference>
<dbReference type="InterPro" id="IPR036291">
    <property type="entry name" value="NAD(P)-bd_dom_sf"/>
</dbReference>
<dbReference type="RefSeq" id="WP_244893470.1">
    <property type="nucleotide sequence ID" value="NZ_FQUC01000005.1"/>
</dbReference>
<reference evidence="3" key="1">
    <citation type="submission" date="2016-11" db="EMBL/GenBank/DDBJ databases">
        <authorList>
            <person name="Varghese N."/>
            <person name="Submissions S."/>
        </authorList>
    </citation>
    <scope>NUCLEOTIDE SEQUENCE [LARGE SCALE GENOMIC DNA]</scope>
    <source>
        <strain evidence="3">DSM 27370</strain>
    </source>
</reference>
<organism evidence="2 3">
    <name type="scientific">Dysgonomonas macrotermitis</name>
    <dbReference type="NCBI Taxonomy" id="1346286"/>
    <lineage>
        <taxon>Bacteria</taxon>
        <taxon>Pseudomonadati</taxon>
        <taxon>Bacteroidota</taxon>
        <taxon>Bacteroidia</taxon>
        <taxon>Bacteroidales</taxon>
        <taxon>Dysgonomonadaceae</taxon>
        <taxon>Dysgonomonas</taxon>
    </lineage>
</organism>
<name>A0A1M5ADD9_9BACT</name>
<dbReference type="PANTHER" id="PTHR43245">
    <property type="entry name" value="BIFUNCTIONAL POLYMYXIN RESISTANCE PROTEIN ARNA"/>
    <property type="match status" value="1"/>
</dbReference>
<dbReference type="Proteomes" id="UP000184480">
    <property type="component" value="Unassembled WGS sequence"/>
</dbReference>
<dbReference type="InterPro" id="IPR050177">
    <property type="entry name" value="Lipid_A_modif_metabolic_enz"/>
</dbReference>
<dbReference type="CDD" id="cd08946">
    <property type="entry name" value="SDR_e"/>
    <property type="match status" value="1"/>
</dbReference>
<protein>
    <submittedName>
        <fullName evidence="2">Nucleoside-diphosphate-sugar epimerase</fullName>
    </submittedName>
</protein>
<accession>A0A1M5ADD9</accession>